<dbReference type="InterPro" id="IPR050109">
    <property type="entry name" value="HTH-type_TetR-like_transc_reg"/>
</dbReference>
<evidence type="ECO:0000256" key="3">
    <source>
        <dbReference type="ARBA" id="ARBA00023163"/>
    </source>
</evidence>
<reference evidence="7" key="1">
    <citation type="submission" date="2016-10" db="EMBL/GenBank/DDBJ databases">
        <authorList>
            <person name="Varghese N."/>
            <person name="Submissions S."/>
        </authorList>
    </citation>
    <scope>NUCLEOTIDE SEQUENCE [LARGE SCALE GENOMIC DNA]</scope>
    <source>
        <strain evidence="7">DSM 22002</strain>
    </source>
</reference>
<keyword evidence="7" id="KW-1185">Reference proteome</keyword>
<dbReference type="OrthoDB" id="9806334at2"/>
<dbReference type="GO" id="GO:0000976">
    <property type="term" value="F:transcription cis-regulatory region binding"/>
    <property type="evidence" value="ECO:0007669"/>
    <property type="project" value="TreeGrafter"/>
</dbReference>
<dbReference type="PRINTS" id="PR00455">
    <property type="entry name" value="HTHTETR"/>
</dbReference>
<protein>
    <submittedName>
        <fullName evidence="6">DNA-binding transcriptional regulator, AcrR family</fullName>
    </submittedName>
</protein>
<dbReference type="PANTHER" id="PTHR30055">
    <property type="entry name" value="HTH-TYPE TRANSCRIPTIONAL REGULATOR RUTR"/>
    <property type="match status" value="1"/>
</dbReference>
<keyword evidence="2 4" id="KW-0238">DNA-binding</keyword>
<dbReference type="PANTHER" id="PTHR30055:SF234">
    <property type="entry name" value="HTH-TYPE TRANSCRIPTIONAL REGULATOR BETI"/>
    <property type="match status" value="1"/>
</dbReference>
<evidence type="ECO:0000256" key="1">
    <source>
        <dbReference type="ARBA" id="ARBA00023015"/>
    </source>
</evidence>
<dbReference type="Gene3D" id="1.10.357.10">
    <property type="entry name" value="Tetracycline Repressor, domain 2"/>
    <property type="match status" value="1"/>
</dbReference>
<evidence type="ECO:0000259" key="5">
    <source>
        <dbReference type="PROSITE" id="PS50977"/>
    </source>
</evidence>
<evidence type="ECO:0000256" key="4">
    <source>
        <dbReference type="PROSITE-ProRule" id="PRU00335"/>
    </source>
</evidence>
<dbReference type="PROSITE" id="PS50977">
    <property type="entry name" value="HTH_TETR_2"/>
    <property type="match status" value="1"/>
</dbReference>
<dbReference type="Pfam" id="PF00440">
    <property type="entry name" value="TetR_N"/>
    <property type="match status" value="1"/>
</dbReference>
<dbReference type="InterPro" id="IPR009057">
    <property type="entry name" value="Homeodomain-like_sf"/>
</dbReference>
<name>A0A1G8FTT4_9MICO</name>
<accession>A0A1G8FTT4</accession>
<dbReference type="SUPFAM" id="SSF46689">
    <property type="entry name" value="Homeodomain-like"/>
    <property type="match status" value="1"/>
</dbReference>
<sequence>MPERPTAREAILDAFVEVVVEQGERAATLQAVAEHAGVSKGGLLYHFGSREALVEGLAERLDALGAEDAEALRGEADPVARFIRGSIVRETAIDRAFVAAFRLIQSEQHPSLREALQRVDDGYRGVIADAIGDDLAPVVALMSDGIYLRSGLDPAWAPSDDDVERIVAAVDDIVRRARD</sequence>
<feature type="DNA-binding region" description="H-T-H motif" evidence="4">
    <location>
        <begin position="28"/>
        <end position="47"/>
    </location>
</feature>
<proteinExistence type="predicted"/>
<dbReference type="Proteomes" id="UP000198822">
    <property type="component" value="Chromosome I"/>
</dbReference>
<evidence type="ECO:0000256" key="2">
    <source>
        <dbReference type="ARBA" id="ARBA00023125"/>
    </source>
</evidence>
<dbReference type="EMBL" id="LT629695">
    <property type="protein sequence ID" value="SDH85530.1"/>
    <property type="molecule type" value="Genomic_DNA"/>
</dbReference>
<feature type="domain" description="HTH tetR-type" evidence="5">
    <location>
        <begin position="5"/>
        <end position="65"/>
    </location>
</feature>
<organism evidence="6 7">
    <name type="scientific">Agrococcus jejuensis</name>
    <dbReference type="NCBI Taxonomy" id="399736"/>
    <lineage>
        <taxon>Bacteria</taxon>
        <taxon>Bacillati</taxon>
        <taxon>Actinomycetota</taxon>
        <taxon>Actinomycetes</taxon>
        <taxon>Micrococcales</taxon>
        <taxon>Microbacteriaceae</taxon>
        <taxon>Agrococcus</taxon>
    </lineage>
</organism>
<dbReference type="RefSeq" id="WP_092505654.1">
    <property type="nucleotide sequence ID" value="NZ_LT629695.1"/>
</dbReference>
<keyword evidence="1" id="KW-0805">Transcription regulation</keyword>
<gene>
    <name evidence="6" type="ORF">SAMN04489720_2615</name>
</gene>
<keyword evidence="3" id="KW-0804">Transcription</keyword>
<dbReference type="GO" id="GO:0003700">
    <property type="term" value="F:DNA-binding transcription factor activity"/>
    <property type="evidence" value="ECO:0007669"/>
    <property type="project" value="TreeGrafter"/>
</dbReference>
<dbReference type="InterPro" id="IPR001647">
    <property type="entry name" value="HTH_TetR"/>
</dbReference>
<evidence type="ECO:0000313" key="7">
    <source>
        <dbReference type="Proteomes" id="UP000198822"/>
    </source>
</evidence>
<dbReference type="AlphaFoldDB" id="A0A1G8FTT4"/>
<evidence type="ECO:0000313" key="6">
    <source>
        <dbReference type="EMBL" id="SDH85530.1"/>
    </source>
</evidence>